<dbReference type="Proteomes" id="UP000034013">
    <property type="component" value="Unassembled WGS sequence"/>
</dbReference>
<evidence type="ECO:0000313" key="2">
    <source>
        <dbReference type="Proteomes" id="UP000034013"/>
    </source>
</evidence>
<sequence length="67" mass="7393">MTKTNILIISVVVISLLTNIALAVKLNLFGDINLFKKDTPTILTTKGSNSEIFDEINPTQGFQINEQ</sequence>
<protein>
    <submittedName>
        <fullName evidence="1">Uncharacterized protein</fullName>
    </submittedName>
</protein>
<dbReference type="EMBL" id="LBZO01000023">
    <property type="protein sequence ID" value="KKR73347.1"/>
    <property type="molecule type" value="Genomic_DNA"/>
</dbReference>
<name>A0A0G0WDN7_9BACT</name>
<dbReference type="AlphaFoldDB" id="A0A0G0WDN7"/>
<gene>
    <name evidence="1" type="ORF">UU16_C0023G0012</name>
</gene>
<organism evidence="1 2">
    <name type="scientific">Candidatus Woesebacteria bacterium GW2011_GWA2_40_7</name>
    <dbReference type="NCBI Taxonomy" id="1618562"/>
    <lineage>
        <taxon>Bacteria</taxon>
        <taxon>Candidatus Woeseibacteriota</taxon>
    </lineage>
</organism>
<accession>A0A0G0WDN7</accession>
<evidence type="ECO:0000313" key="1">
    <source>
        <dbReference type="EMBL" id="KKR73347.1"/>
    </source>
</evidence>
<comment type="caution">
    <text evidence="1">The sequence shown here is derived from an EMBL/GenBank/DDBJ whole genome shotgun (WGS) entry which is preliminary data.</text>
</comment>
<proteinExistence type="predicted"/>
<reference evidence="1 2" key="1">
    <citation type="journal article" date="2015" name="Nature">
        <title>rRNA introns, odd ribosomes, and small enigmatic genomes across a large radiation of phyla.</title>
        <authorList>
            <person name="Brown C.T."/>
            <person name="Hug L.A."/>
            <person name="Thomas B.C."/>
            <person name="Sharon I."/>
            <person name="Castelle C.J."/>
            <person name="Singh A."/>
            <person name="Wilkins M.J."/>
            <person name="Williams K.H."/>
            <person name="Banfield J.F."/>
        </authorList>
    </citation>
    <scope>NUCLEOTIDE SEQUENCE [LARGE SCALE GENOMIC DNA]</scope>
</reference>